<keyword evidence="1" id="KW-1133">Transmembrane helix</keyword>
<reference evidence="2 3" key="1">
    <citation type="submission" date="2018-05" db="EMBL/GenBank/DDBJ databases">
        <authorList>
            <person name="Ashton P.M."/>
            <person name="Dallman T."/>
            <person name="Nair S."/>
            <person name="De Pinna E."/>
            <person name="Peters T."/>
            <person name="Grant K."/>
        </authorList>
    </citation>
    <scope>NUCLEOTIDE SEQUENCE [LARGE SCALE GENOMIC DNA]</scope>
    <source>
        <strain evidence="2 3">474878</strain>
    </source>
</reference>
<accession>A0A3T3KZW2</accession>
<protein>
    <submittedName>
        <fullName evidence="2">Uncharacterized protein</fullName>
    </submittedName>
</protein>
<proteinExistence type="predicted"/>
<evidence type="ECO:0000256" key="1">
    <source>
        <dbReference type="SAM" id="Phobius"/>
    </source>
</evidence>
<evidence type="ECO:0000313" key="2">
    <source>
        <dbReference type="EMBL" id="ECJ4378273.1"/>
    </source>
</evidence>
<gene>
    <name evidence="2" type="ORF">DLB95_13565</name>
</gene>
<sequence length="65" mass="7599">MNFIRGVNVMGFTSIKECYFSCLIYEPAQRNSKNNKVLNELLRSYTVCYFSLLIICLLCRMAFKS</sequence>
<evidence type="ECO:0000313" key="3">
    <source>
        <dbReference type="Proteomes" id="UP000839781"/>
    </source>
</evidence>
<dbReference type="Proteomes" id="UP000839781">
    <property type="component" value="Unassembled WGS sequence"/>
</dbReference>
<organism evidence="2 3">
    <name type="scientific">Salmonella diarizonae</name>
    <dbReference type="NCBI Taxonomy" id="59204"/>
    <lineage>
        <taxon>Bacteria</taxon>
        <taxon>Pseudomonadati</taxon>
        <taxon>Pseudomonadota</taxon>
        <taxon>Gammaproteobacteria</taxon>
        <taxon>Enterobacterales</taxon>
        <taxon>Enterobacteriaceae</taxon>
        <taxon>Salmonella</taxon>
    </lineage>
</organism>
<name>A0A3T3KZW2_SALDZ</name>
<keyword evidence="1" id="KW-0472">Membrane</keyword>
<feature type="transmembrane region" description="Helical" evidence="1">
    <location>
        <begin position="42"/>
        <end position="63"/>
    </location>
</feature>
<dbReference type="EMBL" id="AAIYJF010000009">
    <property type="protein sequence ID" value="ECJ4378273.1"/>
    <property type="molecule type" value="Genomic_DNA"/>
</dbReference>
<comment type="caution">
    <text evidence="2">The sequence shown here is derived from an EMBL/GenBank/DDBJ whole genome shotgun (WGS) entry which is preliminary data.</text>
</comment>
<dbReference type="AlphaFoldDB" id="A0A3T3KZW2"/>
<keyword evidence="1" id="KW-0812">Transmembrane</keyword>